<keyword evidence="1" id="KW-0732">Signal</keyword>
<dbReference type="EMBL" id="ANJA01001678">
    <property type="protein sequence ID" value="ETO75338.1"/>
    <property type="molecule type" value="Genomic_DNA"/>
</dbReference>
<reference evidence="3 4" key="1">
    <citation type="submission" date="2013-11" db="EMBL/GenBank/DDBJ databases">
        <title>The Genome Sequence of Phytophthora parasitica P1976.</title>
        <authorList>
            <consortium name="The Broad Institute Genomics Platform"/>
            <person name="Russ C."/>
            <person name="Tyler B."/>
            <person name="Panabieres F."/>
            <person name="Shan W."/>
            <person name="Tripathy S."/>
            <person name="Grunwald N."/>
            <person name="Machado M."/>
            <person name="Johnson C.S."/>
            <person name="Walker B."/>
            <person name="Young S."/>
            <person name="Zeng Q."/>
            <person name="Gargeya S."/>
            <person name="Fitzgerald M."/>
            <person name="Haas B."/>
            <person name="Abouelleil A."/>
            <person name="Allen A.W."/>
            <person name="Alvarado L."/>
            <person name="Arachchi H.M."/>
            <person name="Berlin A.M."/>
            <person name="Chapman S.B."/>
            <person name="Gainer-Dewar J."/>
            <person name="Goldberg J."/>
            <person name="Griggs A."/>
            <person name="Gujja S."/>
            <person name="Hansen M."/>
            <person name="Howarth C."/>
            <person name="Imamovic A."/>
            <person name="Ireland A."/>
            <person name="Larimer J."/>
            <person name="McCowan C."/>
            <person name="Murphy C."/>
            <person name="Pearson M."/>
            <person name="Poon T.W."/>
            <person name="Priest M."/>
            <person name="Roberts A."/>
            <person name="Saif S."/>
            <person name="Shea T."/>
            <person name="Sisk P."/>
            <person name="Sykes S."/>
            <person name="Wortman J."/>
            <person name="Nusbaum C."/>
            <person name="Birren B."/>
        </authorList>
    </citation>
    <scope>NUCLEOTIDE SEQUENCE [LARGE SCALE GENOMIC DNA]</scope>
    <source>
        <strain evidence="3 4">P1976</strain>
    </source>
</reference>
<feature type="domain" description="PexRD2 WYL" evidence="2">
    <location>
        <begin position="59"/>
        <end position="121"/>
    </location>
</feature>
<dbReference type="InterPro" id="IPR040691">
    <property type="entry name" value="PexRD2_WYL"/>
</dbReference>
<gene>
    <name evidence="3" type="ORF">F444_09042</name>
</gene>
<feature type="chain" id="PRO_5001753892" description="PexRD2 WYL domain-containing protein" evidence="1">
    <location>
        <begin position="21"/>
        <end position="122"/>
    </location>
</feature>
<dbReference type="OrthoDB" id="125807at2759"/>
<dbReference type="Proteomes" id="UP000028582">
    <property type="component" value="Unassembled WGS sequence"/>
</dbReference>
<evidence type="ECO:0000259" key="2">
    <source>
        <dbReference type="Pfam" id="PF18488"/>
    </source>
</evidence>
<organism evidence="3 4">
    <name type="scientific">Phytophthora nicotianae P1976</name>
    <dbReference type="NCBI Taxonomy" id="1317066"/>
    <lineage>
        <taxon>Eukaryota</taxon>
        <taxon>Sar</taxon>
        <taxon>Stramenopiles</taxon>
        <taxon>Oomycota</taxon>
        <taxon>Peronosporomycetes</taxon>
        <taxon>Peronosporales</taxon>
        <taxon>Peronosporaceae</taxon>
        <taxon>Phytophthora</taxon>
    </lineage>
</organism>
<name>A0A081A8X7_PHYNI</name>
<evidence type="ECO:0000256" key="1">
    <source>
        <dbReference type="SAM" id="SignalP"/>
    </source>
</evidence>
<dbReference type="AlphaFoldDB" id="A0A081A8X7"/>
<evidence type="ECO:0000313" key="3">
    <source>
        <dbReference type="EMBL" id="ETO75338.1"/>
    </source>
</evidence>
<protein>
    <recommendedName>
        <fullName evidence="2">PexRD2 WYL domain-containing protein</fullName>
    </recommendedName>
</protein>
<sequence length="122" mass="13431">MRLSRVLVVIAATFLATTDALSTNTGIHAVNVISHNGPSQRLLRSDYTTAEDDDDSEARALNLEKMKTMLDAGMSVDDYAFKLKLTDKIAAAANSAKEMAKLAETHKFKKLLLYLNYVAEHT</sequence>
<proteinExistence type="predicted"/>
<dbReference type="Gene3D" id="1.10.10.2470">
    <property type="match status" value="1"/>
</dbReference>
<dbReference type="Pfam" id="PF18488">
    <property type="entry name" value="WYL_3"/>
    <property type="match status" value="1"/>
</dbReference>
<feature type="signal peptide" evidence="1">
    <location>
        <begin position="1"/>
        <end position="20"/>
    </location>
</feature>
<evidence type="ECO:0000313" key="4">
    <source>
        <dbReference type="Proteomes" id="UP000028582"/>
    </source>
</evidence>
<comment type="caution">
    <text evidence="3">The sequence shown here is derived from an EMBL/GenBank/DDBJ whole genome shotgun (WGS) entry which is preliminary data.</text>
</comment>
<accession>A0A081A8X7</accession>